<dbReference type="GO" id="GO:0016410">
    <property type="term" value="F:N-acyltransferase activity"/>
    <property type="evidence" value="ECO:0007669"/>
    <property type="project" value="UniProtKB-UniRule"/>
</dbReference>
<dbReference type="GO" id="GO:0042158">
    <property type="term" value="P:lipoprotein biosynthetic process"/>
    <property type="evidence" value="ECO:0007669"/>
    <property type="project" value="UniProtKB-UniRule"/>
</dbReference>
<dbReference type="AlphaFoldDB" id="A0A060NQ74"/>
<dbReference type="GO" id="GO:0005886">
    <property type="term" value="C:plasma membrane"/>
    <property type="evidence" value="ECO:0007669"/>
    <property type="project" value="UniProtKB-SubCell"/>
</dbReference>
<evidence type="ECO:0000313" key="12">
    <source>
        <dbReference type="Proteomes" id="UP000067461"/>
    </source>
</evidence>
<feature type="transmembrane region" description="Helical" evidence="9">
    <location>
        <begin position="133"/>
        <end position="153"/>
    </location>
</feature>
<dbReference type="EMBL" id="AP014568">
    <property type="protein sequence ID" value="BAO81683.1"/>
    <property type="molecule type" value="Genomic_DNA"/>
</dbReference>
<dbReference type="InterPro" id="IPR004563">
    <property type="entry name" value="Apolipo_AcylTrfase"/>
</dbReference>
<feature type="transmembrane region" description="Helical" evidence="9">
    <location>
        <begin position="220"/>
        <end position="240"/>
    </location>
</feature>
<dbReference type="PROSITE" id="PS50263">
    <property type="entry name" value="CN_HYDROLASE"/>
    <property type="match status" value="1"/>
</dbReference>
<keyword evidence="6 9" id="KW-1133">Transmembrane helix</keyword>
<evidence type="ECO:0000256" key="5">
    <source>
        <dbReference type="ARBA" id="ARBA00022692"/>
    </source>
</evidence>
<organism evidence="11 12">
    <name type="scientific">Serpentinimonas raichei</name>
    <dbReference type="NCBI Taxonomy" id="1458425"/>
    <lineage>
        <taxon>Bacteria</taxon>
        <taxon>Pseudomonadati</taxon>
        <taxon>Pseudomonadota</taxon>
        <taxon>Betaproteobacteria</taxon>
        <taxon>Burkholderiales</taxon>
        <taxon>Comamonadaceae</taxon>
        <taxon>Serpentinimonas</taxon>
    </lineage>
</organism>
<dbReference type="Pfam" id="PF20154">
    <property type="entry name" value="LNT_N"/>
    <property type="match status" value="1"/>
</dbReference>
<protein>
    <recommendedName>
        <fullName evidence="9">Apolipoprotein N-acyltransferase</fullName>
        <shortName evidence="9">ALP N-acyltransferase</shortName>
        <ecNumber evidence="9">2.3.1.269</ecNumber>
    </recommendedName>
</protein>
<evidence type="ECO:0000259" key="10">
    <source>
        <dbReference type="PROSITE" id="PS50263"/>
    </source>
</evidence>
<evidence type="ECO:0000256" key="1">
    <source>
        <dbReference type="ARBA" id="ARBA00004651"/>
    </source>
</evidence>
<accession>A0A060NQ74</accession>
<dbReference type="Pfam" id="PF00795">
    <property type="entry name" value="CN_hydrolase"/>
    <property type="match status" value="1"/>
</dbReference>
<comment type="similarity">
    <text evidence="2 9">Belongs to the CN hydrolase family. Apolipoprotein N-acyltransferase subfamily.</text>
</comment>
<dbReference type="KEGG" id="cbaa:SRAA_1829"/>
<dbReference type="InterPro" id="IPR003010">
    <property type="entry name" value="C-N_Hydrolase"/>
</dbReference>
<evidence type="ECO:0000256" key="4">
    <source>
        <dbReference type="ARBA" id="ARBA00022679"/>
    </source>
</evidence>
<evidence type="ECO:0000256" key="2">
    <source>
        <dbReference type="ARBA" id="ARBA00010065"/>
    </source>
</evidence>
<feature type="transmembrane region" description="Helical" evidence="9">
    <location>
        <begin position="522"/>
        <end position="543"/>
    </location>
</feature>
<dbReference type="PANTHER" id="PTHR38686:SF1">
    <property type="entry name" value="APOLIPOPROTEIN N-ACYLTRANSFERASE"/>
    <property type="match status" value="1"/>
</dbReference>
<dbReference type="PANTHER" id="PTHR38686">
    <property type="entry name" value="APOLIPOPROTEIN N-ACYLTRANSFERASE"/>
    <property type="match status" value="1"/>
</dbReference>
<dbReference type="NCBIfam" id="TIGR00546">
    <property type="entry name" value="lnt"/>
    <property type="match status" value="1"/>
</dbReference>
<dbReference type="UniPathway" id="UPA00666"/>
<dbReference type="Proteomes" id="UP000067461">
    <property type="component" value="Chromosome"/>
</dbReference>
<feature type="domain" description="CN hydrolase" evidence="10">
    <location>
        <begin position="263"/>
        <end position="512"/>
    </location>
</feature>
<proteinExistence type="inferred from homology"/>
<dbReference type="HOGENOM" id="CLU_019563_3_0_4"/>
<evidence type="ECO:0000256" key="9">
    <source>
        <dbReference type="HAMAP-Rule" id="MF_01148"/>
    </source>
</evidence>
<gene>
    <name evidence="9" type="primary">lnt</name>
    <name evidence="11" type="ORF">SRAA_1829</name>
</gene>
<dbReference type="HAMAP" id="MF_01148">
    <property type="entry name" value="Lnt"/>
    <property type="match status" value="1"/>
</dbReference>
<name>A0A060NQ74_9BURK</name>
<evidence type="ECO:0000256" key="8">
    <source>
        <dbReference type="ARBA" id="ARBA00023315"/>
    </source>
</evidence>
<keyword evidence="5 9" id="KW-0812">Transmembrane</keyword>
<comment type="subcellular location">
    <subcellularLocation>
        <location evidence="1 9">Cell membrane</location>
        <topology evidence="1 9">Multi-pass membrane protein</topology>
    </subcellularLocation>
</comment>
<dbReference type="CDD" id="cd07571">
    <property type="entry name" value="ALP_N-acyl_transferase"/>
    <property type="match status" value="1"/>
</dbReference>
<keyword evidence="4 9" id="KW-0808">Transferase</keyword>
<dbReference type="Gene3D" id="3.60.110.10">
    <property type="entry name" value="Carbon-nitrogen hydrolase"/>
    <property type="match status" value="1"/>
</dbReference>
<feature type="transmembrane region" description="Helical" evidence="9">
    <location>
        <begin position="68"/>
        <end position="85"/>
    </location>
</feature>
<evidence type="ECO:0000256" key="3">
    <source>
        <dbReference type="ARBA" id="ARBA00022475"/>
    </source>
</evidence>
<comment type="catalytic activity">
    <reaction evidence="9">
        <text>N-terminal S-1,2-diacyl-sn-glyceryl-L-cysteinyl-[lipoprotein] + a glycerophospholipid = N-acyl-S-1,2-diacyl-sn-glyceryl-L-cysteinyl-[lipoprotein] + a 2-acyl-sn-glycero-3-phospholipid + H(+)</text>
        <dbReference type="Rhea" id="RHEA:48228"/>
        <dbReference type="Rhea" id="RHEA-COMP:14681"/>
        <dbReference type="Rhea" id="RHEA-COMP:14684"/>
        <dbReference type="ChEBI" id="CHEBI:15378"/>
        <dbReference type="ChEBI" id="CHEBI:136912"/>
        <dbReference type="ChEBI" id="CHEBI:140656"/>
        <dbReference type="ChEBI" id="CHEBI:140657"/>
        <dbReference type="ChEBI" id="CHEBI:140660"/>
        <dbReference type="EC" id="2.3.1.269"/>
    </reaction>
</comment>
<dbReference type="OrthoDB" id="9804277at2"/>
<comment type="function">
    <text evidence="9">Catalyzes the phospholipid dependent N-acylation of the N-terminal cysteine of apolipoprotein, the last step in lipoprotein maturation.</text>
</comment>
<comment type="pathway">
    <text evidence="9">Protein modification; lipoprotein biosynthesis (N-acyl transfer).</text>
</comment>
<dbReference type="InterPro" id="IPR036526">
    <property type="entry name" value="C-N_Hydrolase_sf"/>
</dbReference>
<dbReference type="SUPFAM" id="SSF56317">
    <property type="entry name" value="Carbon-nitrogen hydrolase"/>
    <property type="match status" value="1"/>
</dbReference>
<keyword evidence="3 9" id="KW-1003">Cell membrane</keyword>
<keyword evidence="8 9" id="KW-0012">Acyltransferase</keyword>
<evidence type="ECO:0000256" key="7">
    <source>
        <dbReference type="ARBA" id="ARBA00023136"/>
    </source>
</evidence>
<feature type="transmembrane region" description="Helical" evidence="9">
    <location>
        <begin position="173"/>
        <end position="194"/>
    </location>
</feature>
<sequence length="551" mass="60254">MRGAWSLALLLAGFVQALALAWPFQTLALAGLGLHAGEPMPLLQWLALGVLVLAISHAPSWRRAAWRTWLFALAWLCGSFWWLFVSMNTYGGMAGPLAAAAVGLLAAFLALYYAAAGALFWRWRHATPLVQALSFAALWTLAEVARGTLLTGFPWGAIGYAHVDSMAALAPWVGVYGMGALAAALAAGMAAAWLQRGTAPRNWPQTGGLVSARSLSGGRLAWPLLLLLALWLPLLVWPAMGNWLAQRAPLWTSSTGSLPVVLLQGNVAQDRKFEPHVGIPFALQWYKEQTALALDRLDAAGQPGLVVLPETAIPLLPQEIDPLWWEAFLGRIERSQSAVMIGIPVGDWREGYTNSVLGWTPTLQQYRYDKYHLVPFGEFVPPFFQWFIDMMQIPLGAYRPGTLGQAPMEWAGQRFGPNICYEDLFGEELAAAFRIPGLTPTVLVNVSNIGWFGDTVAIDQHRQIARLRALELQRPMVRATNTGSTAGIDHLGRVLAEFPRLTRGALDLRVEGRTGLTPFARWAAHWGLWPLVGLAALVLALCWRRTSGAKP</sequence>
<keyword evidence="11" id="KW-0449">Lipoprotein</keyword>
<reference evidence="11 12" key="1">
    <citation type="journal article" date="2014" name="Nat. Commun.">
        <title>Physiological and genomic features of highly alkaliphilic hydrogen-utilizing Betaproteobacteria from a continental serpentinizing site.</title>
        <authorList>
            <person name="Suzuki S."/>
            <person name="Kuenen J.G."/>
            <person name="Schipper K."/>
            <person name="van der Velde S."/>
            <person name="Ishii S."/>
            <person name="Wu A."/>
            <person name="Sorokin D.Y."/>
            <person name="Tenney A."/>
            <person name="Meng X.Y."/>
            <person name="Morrill P.L."/>
            <person name="Kamagata Y."/>
            <person name="Muyzer G."/>
            <person name="Nealson K.H."/>
        </authorList>
    </citation>
    <scope>NUCLEOTIDE SEQUENCE [LARGE SCALE GENOMIC DNA]</scope>
    <source>
        <strain evidence="11 12">A1</strain>
    </source>
</reference>
<dbReference type="InterPro" id="IPR045378">
    <property type="entry name" value="LNT_N"/>
</dbReference>
<dbReference type="EC" id="2.3.1.269" evidence="9"/>
<keyword evidence="7 9" id="KW-0472">Membrane</keyword>
<keyword evidence="12" id="KW-1185">Reference proteome</keyword>
<evidence type="ECO:0000313" key="11">
    <source>
        <dbReference type="EMBL" id="BAO81683.1"/>
    </source>
</evidence>
<dbReference type="RefSeq" id="WP_045532282.1">
    <property type="nucleotide sequence ID" value="NZ_AP014568.1"/>
</dbReference>
<evidence type="ECO:0000256" key="6">
    <source>
        <dbReference type="ARBA" id="ARBA00022989"/>
    </source>
</evidence>
<feature type="transmembrane region" description="Helical" evidence="9">
    <location>
        <begin position="97"/>
        <end position="121"/>
    </location>
</feature>
<feature type="transmembrane region" description="Helical" evidence="9">
    <location>
        <begin position="43"/>
        <end position="61"/>
    </location>
</feature>
<dbReference type="STRING" id="1458425.SRAA_1829"/>